<dbReference type="SUPFAM" id="SSF49599">
    <property type="entry name" value="TRAF domain-like"/>
    <property type="match status" value="1"/>
</dbReference>
<evidence type="ECO:0008006" key="3">
    <source>
        <dbReference type="Google" id="ProtNLM"/>
    </source>
</evidence>
<proteinExistence type="predicted"/>
<accession>A0ABD2PVC0</accession>
<sequence length="252" mass="28559">MMLKSTGNASRETRSMIESKPVNYARSNGQLDEPEQPIKIVTAPLHRFVRLCDQKDTQIFTFVIVPQLIRGLVDQISSMPFVYGHHLWRLIVHRKEPHLGVFLECLSIANCFEDGSNSQDCNVVVDATFSIQNRQHFSRNEQFELNRVVFSLEERQVGRNAFIELAELSSRKFLFDDGKCLLEVQLQQIKTTLNLNAYPCQDPANKGPFGFKGAGTHTVHAAGINGVPVQIPVHAYLETSVFNYAGFMWKFA</sequence>
<dbReference type="AlphaFoldDB" id="A0ABD2PVC0"/>
<dbReference type="InterPro" id="IPR008974">
    <property type="entry name" value="TRAF-like"/>
</dbReference>
<protein>
    <recommendedName>
        <fullName evidence="3">MATH domain-containing protein</fullName>
    </recommendedName>
</protein>
<evidence type="ECO:0000313" key="1">
    <source>
        <dbReference type="EMBL" id="KAL3311299.1"/>
    </source>
</evidence>
<feature type="non-terminal residue" evidence="1">
    <location>
        <position position="252"/>
    </location>
</feature>
<dbReference type="Gene3D" id="2.60.210.10">
    <property type="entry name" value="Apoptosis, Tumor Necrosis Factor Receptor Associated Protein 2, Chain A"/>
    <property type="match status" value="1"/>
</dbReference>
<dbReference type="EMBL" id="JBJKFK010002308">
    <property type="protein sequence ID" value="KAL3311299.1"/>
    <property type="molecule type" value="Genomic_DNA"/>
</dbReference>
<dbReference type="CDD" id="cd00121">
    <property type="entry name" value="MATH"/>
    <property type="match status" value="1"/>
</dbReference>
<gene>
    <name evidence="1" type="ORF">Ciccas_010121</name>
</gene>
<comment type="caution">
    <text evidence="1">The sequence shown here is derived from an EMBL/GenBank/DDBJ whole genome shotgun (WGS) entry which is preliminary data.</text>
</comment>
<dbReference type="InterPro" id="IPR002083">
    <property type="entry name" value="MATH/TRAF_dom"/>
</dbReference>
<organism evidence="1 2">
    <name type="scientific">Cichlidogyrus casuarinus</name>
    <dbReference type="NCBI Taxonomy" id="1844966"/>
    <lineage>
        <taxon>Eukaryota</taxon>
        <taxon>Metazoa</taxon>
        <taxon>Spiralia</taxon>
        <taxon>Lophotrochozoa</taxon>
        <taxon>Platyhelminthes</taxon>
        <taxon>Monogenea</taxon>
        <taxon>Monopisthocotylea</taxon>
        <taxon>Dactylogyridea</taxon>
        <taxon>Ancyrocephalidae</taxon>
        <taxon>Cichlidogyrus</taxon>
    </lineage>
</organism>
<dbReference type="Proteomes" id="UP001626550">
    <property type="component" value="Unassembled WGS sequence"/>
</dbReference>
<keyword evidence="2" id="KW-1185">Reference proteome</keyword>
<name>A0ABD2PVC0_9PLAT</name>
<evidence type="ECO:0000313" key="2">
    <source>
        <dbReference type="Proteomes" id="UP001626550"/>
    </source>
</evidence>
<reference evidence="1 2" key="1">
    <citation type="submission" date="2024-11" db="EMBL/GenBank/DDBJ databases">
        <title>Adaptive evolution of stress response genes in parasites aligns with host niche diversity.</title>
        <authorList>
            <person name="Hahn C."/>
            <person name="Resl P."/>
        </authorList>
    </citation>
    <scope>NUCLEOTIDE SEQUENCE [LARGE SCALE GENOMIC DNA]</scope>
    <source>
        <strain evidence="1">EGGRZ-B1_66</strain>
        <tissue evidence="1">Body</tissue>
    </source>
</reference>